<keyword evidence="2" id="KW-1185">Reference proteome</keyword>
<dbReference type="EMBL" id="MU393520">
    <property type="protein sequence ID" value="KAI4862710.1"/>
    <property type="molecule type" value="Genomic_DNA"/>
</dbReference>
<proteinExistence type="predicted"/>
<comment type="caution">
    <text evidence="1">The sequence shown here is derived from an EMBL/GenBank/DDBJ whole genome shotgun (WGS) entry which is preliminary data.</text>
</comment>
<organism evidence="1 2">
    <name type="scientific">Hypoxylon rubiginosum</name>
    <dbReference type="NCBI Taxonomy" id="110542"/>
    <lineage>
        <taxon>Eukaryota</taxon>
        <taxon>Fungi</taxon>
        <taxon>Dikarya</taxon>
        <taxon>Ascomycota</taxon>
        <taxon>Pezizomycotina</taxon>
        <taxon>Sordariomycetes</taxon>
        <taxon>Xylariomycetidae</taxon>
        <taxon>Xylariales</taxon>
        <taxon>Hypoxylaceae</taxon>
        <taxon>Hypoxylon</taxon>
    </lineage>
</organism>
<keyword evidence="1" id="KW-0378">Hydrolase</keyword>
<reference evidence="1 2" key="1">
    <citation type="journal article" date="2022" name="New Phytol.">
        <title>Ecological generalism drives hyperdiversity of secondary metabolite gene clusters in xylarialean endophytes.</title>
        <authorList>
            <person name="Franco M.E.E."/>
            <person name="Wisecaver J.H."/>
            <person name="Arnold A.E."/>
            <person name="Ju Y.M."/>
            <person name="Slot J.C."/>
            <person name="Ahrendt S."/>
            <person name="Moore L.P."/>
            <person name="Eastman K.E."/>
            <person name="Scott K."/>
            <person name="Konkel Z."/>
            <person name="Mondo S.J."/>
            <person name="Kuo A."/>
            <person name="Hayes R.D."/>
            <person name="Haridas S."/>
            <person name="Andreopoulos B."/>
            <person name="Riley R."/>
            <person name="LaButti K."/>
            <person name="Pangilinan J."/>
            <person name="Lipzen A."/>
            <person name="Amirebrahimi M."/>
            <person name="Yan J."/>
            <person name="Adam C."/>
            <person name="Keymanesh K."/>
            <person name="Ng V."/>
            <person name="Louie K."/>
            <person name="Northen T."/>
            <person name="Drula E."/>
            <person name="Henrissat B."/>
            <person name="Hsieh H.M."/>
            <person name="Youens-Clark K."/>
            <person name="Lutzoni F."/>
            <person name="Miadlikowska J."/>
            <person name="Eastwood D.C."/>
            <person name="Hamelin R.C."/>
            <person name="Grigoriev I.V."/>
            <person name="U'Ren J.M."/>
        </authorList>
    </citation>
    <scope>NUCLEOTIDE SEQUENCE [LARGE SCALE GENOMIC DNA]</scope>
    <source>
        <strain evidence="1 2">CBS 119005</strain>
    </source>
</reference>
<sequence length="1518" mass="164971">MPHQNSTPSEPNNSEEKIHNSSRAPLTDSKRKQQPALKHLFTFTTRQHYGSLAAGLVSSLFSGALRTSLSILIGKIFAVVADFGSGQLSGPDALAQVSSWCAILTLAGGAGWLVNFAFTFSWTLFGELQVRNARRMTFCALLKKDMSWFDLQENGIASLLVTMQTQSRELQSASSVALGSLVAEAATSLGNLVVALHGSWKLTLVLLATVPVSLVVLSLLSRRFKSAIGAQKQELARASKYAISAVAAVDLVKIFNASDHETWQYLRAIQRSAAKYLVQAGAAACQHAYVKLWVEGMFVLGFYYGAVLVDGGASPGNIVTTFYAALAALQAFQAFVPTYIVLAKGMAAGQALHSIINDSAGGRKVRRMMGSYRPEECFGKVEINEVSFAYPSNPSKLVLDKSSFVFAAGQLYFVVGRSGSGKSTLGNLLANFYEPLGGDILIDGRALRTLDDEWVRSNVTLIQQTSVLFNDTFLMNVAMGRGDPTLVSRAEAEAACETALLQSTLATLPQGLDTYLGPGGIDLSGGQKQRLALARAKLRDPPVLILDEVTSGLDILSRSLVMDAIREWRRGKTTIVITHEVAQIEDQDFVYVMDDARVVQKGLRENLQLQKGGMFATLVASSVVDDWGDEWEYEAVAEAETSAVVNFSRPRSITSQDGPLIPNYFWPFQTRESNQYLAHQSRHPEYQGEADPYRPRMGGSVMQNIFSRTVDSIGRRLSTPWRSENHPASPNESSIGTGKRTSLDRIRDLGDTVRNNRGGSVRKERQRISGPEDAPTSDLGPRDSIDKDVEKESEETKRKPQVTAAVPLRSIYKTVWPCLTLKERIFLVIGIFASLAVAGSVPAFSVVFANLLAVLYSNGDRIAAGRRWALYLLLIASTGSMAMFLSQYLMQRAGQAWVDALRIRALSRILRQPKAWFDKPEHSAGRVGECMDRNAEEMRNLVGRFAPLLLILVVMVLGTLAWALVISWRLTFVSLASAPVLAAATKAFSAVSQKWDARCDRAVEDTNAAANETFTNVRVVKTLTLENFFSEKHDGLSRAAFELGIKRATWTATLFACWQSVLWFTMALIFWYATVLLSRDGEITAQAILQVVNLLVIGLTSASSVLNSIPGISAAQVTASRLLYYANRPADASHESKGDTKLVNPLPICMEGFSFTYPSQRRPVLRDVSLRFDAGTSTALVGSSGCGKSTLVSVILGLHAPGSSSVGRQALTFASVPASQISIHGLRNQIGYVPQAPFLFPDSLAENIFYGLPENSPLRARENLERAAREAGIHDFIRSLAAGYDTIVGDGGQALSGGQAQRVCIARALARRPKILVLDEPTSALDAESSEAVGHTICSLMQSAGDSFNGDDSFDLFASRRGGQEGLCVIMVTHSKEMMRVADRVVVIDRGRAVESGPYHELMATGGKLTELLSGGRWMGGHGDGDIEKRRGGVGKGKMRNGEVANAEKHKRATADDLPLRRTGPSDEDSPVTTPRWAGLRDMHWLDNRGPSTGIMSPLASPFGGPSRRKERRGDETA</sequence>
<dbReference type="Proteomes" id="UP001497700">
    <property type="component" value="Unassembled WGS sequence"/>
</dbReference>
<evidence type="ECO:0000313" key="1">
    <source>
        <dbReference type="EMBL" id="KAI4862710.1"/>
    </source>
</evidence>
<evidence type="ECO:0000313" key="2">
    <source>
        <dbReference type="Proteomes" id="UP001497700"/>
    </source>
</evidence>
<name>A0ACB9YUP9_9PEZI</name>
<gene>
    <name evidence="1" type="ORF">F4820DRAFT_14528</name>
</gene>
<protein>
    <submittedName>
        <fullName evidence="1">P-loop containing nucleoside triphosphate hydrolase protein</fullName>
    </submittedName>
</protein>
<accession>A0ACB9YUP9</accession>